<evidence type="ECO:0000256" key="5">
    <source>
        <dbReference type="ARBA" id="ARBA00023027"/>
    </source>
</evidence>
<dbReference type="SUPFAM" id="SSF52402">
    <property type="entry name" value="Adenine nucleotide alpha hydrolases-like"/>
    <property type="match status" value="1"/>
</dbReference>
<keyword evidence="5 6" id="KW-0520">NAD</keyword>
<dbReference type="EC" id="6.3.1.5" evidence="7"/>
<dbReference type="GO" id="GO:0008795">
    <property type="term" value="F:NAD+ synthase activity"/>
    <property type="evidence" value="ECO:0007669"/>
    <property type="project" value="UniProtKB-EC"/>
</dbReference>
<organism evidence="9 10">
    <name type="scientific">Candidatus Roizmanbacteria bacterium CG_4_10_14_3_um_filter_39_13</name>
    <dbReference type="NCBI Taxonomy" id="1974831"/>
    <lineage>
        <taxon>Bacteria</taxon>
        <taxon>Candidatus Roizmaniibacteriota</taxon>
    </lineage>
</organism>
<evidence type="ECO:0000256" key="6">
    <source>
        <dbReference type="RuleBase" id="RU003811"/>
    </source>
</evidence>
<protein>
    <recommendedName>
        <fullName evidence="7">NH(3)-dependent NAD(+) synthetase</fullName>
        <ecNumber evidence="7">6.3.1.5</ecNumber>
    </recommendedName>
</protein>
<dbReference type="NCBIfam" id="TIGR00552">
    <property type="entry name" value="nadE"/>
    <property type="match status" value="1"/>
</dbReference>
<feature type="domain" description="NAD/GMP synthase" evidence="8">
    <location>
        <begin position="11"/>
        <end position="247"/>
    </location>
</feature>
<evidence type="ECO:0000256" key="7">
    <source>
        <dbReference type="RuleBase" id="RU003812"/>
    </source>
</evidence>
<dbReference type="PANTHER" id="PTHR23090">
    <property type="entry name" value="NH 3 /GLUTAMINE-DEPENDENT NAD + SYNTHETASE"/>
    <property type="match status" value="1"/>
</dbReference>
<dbReference type="Pfam" id="PF02540">
    <property type="entry name" value="NAD_synthase"/>
    <property type="match status" value="1"/>
</dbReference>
<dbReference type="GO" id="GO:0005524">
    <property type="term" value="F:ATP binding"/>
    <property type="evidence" value="ECO:0007669"/>
    <property type="project" value="UniProtKB-KW"/>
</dbReference>
<comment type="similarity">
    <text evidence="6">Belongs to the NAD synthetase family.</text>
</comment>
<sequence length="251" mass="28542">MRQFNPKTEAEKIMAFLKSTFEKVGKKKAVINWSGGIDSTVGLYLLAKSIPIDNITVLHLPYEHSYEDEFLPIFDYLQINKAQLRILSIKPMVDQIKSDLKINDPFRLGNVIARVRMITAFDYAKKSNALVCGTENKTEHLLGYFTRFGDEASDIEPIQHVYKTHIFGLGEYLGIPNNILEAVPTAGLWGGQTDEGEFGFSYSEADEVLFRCIDTSKTVEEVEKEGFLNVKKIMDFVKKNSFKHKVPYSIK</sequence>
<comment type="pathway">
    <text evidence="1">Cofactor biosynthesis; NAD(+) biosynthesis.</text>
</comment>
<keyword evidence="4 6" id="KW-0067">ATP-binding</keyword>
<evidence type="ECO:0000256" key="4">
    <source>
        <dbReference type="ARBA" id="ARBA00022840"/>
    </source>
</evidence>
<dbReference type="InterPro" id="IPR014729">
    <property type="entry name" value="Rossmann-like_a/b/a_fold"/>
</dbReference>
<dbReference type="InterPro" id="IPR003694">
    <property type="entry name" value="NAD_synthase"/>
</dbReference>
<evidence type="ECO:0000256" key="1">
    <source>
        <dbReference type="ARBA" id="ARBA00004790"/>
    </source>
</evidence>
<dbReference type="GO" id="GO:0005737">
    <property type="term" value="C:cytoplasm"/>
    <property type="evidence" value="ECO:0007669"/>
    <property type="project" value="InterPro"/>
</dbReference>
<dbReference type="UniPathway" id="UPA00253"/>
<comment type="caution">
    <text evidence="9">The sequence shown here is derived from an EMBL/GenBank/DDBJ whole genome shotgun (WGS) entry which is preliminary data.</text>
</comment>
<keyword evidence="3 6" id="KW-0547">Nucleotide-binding</keyword>
<dbReference type="GO" id="GO:0009435">
    <property type="term" value="P:NAD+ biosynthetic process"/>
    <property type="evidence" value="ECO:0007669"/>
    <property type="project" value="UniProtKB-UniPathway"/>
</dbReference>
<dbReference type="EMBL" id="PFJH01000121">
    <property type="protein sequence ID" value="PIX68510.1"/>
    <property type="molecule type" value="Genomic_DNA"/>
</dbReference>
<evidence type="ECO:0000256" key="3">
    <source>
        <dbReference type="ARBA" id="ARBA00022741"/>
    </source>
</evidence>
<evidence type="ECO:0000313" key="9">
    <source>
        <dbReference type="EMBL" id="PIX68510.1"/>
    </source>
</evidence>
<dbReference type="PANTHER" id="PTHR23090:SF9">
    <property type="entry name" value="GLUTAMINE-DEPENDENT NAD(+) SYNTHETASE"/>
    <property type="match status" value="1"/>
</dbReference>
<dbReference type="GO" id="GO:0004359">
    <property type="term" value="F:glutaminase activity"/>
    <property type="evidence" value="ECO:0007669"/>
    <property type="project" value="InterPro"/>
</dbReference>
<evidence type="ECO:0000256" key="2">
    <source>
        <dbReference type="ARBA" id="ARBA00022598"/>
    </source>
</evidence>
<dbReference type="Gene3D" id="3.40.50.620">
    <property type="entry name" value="HUPs"/>
    <property type="match status" value="1"/>
</dbReference>
<comment type="catalytic activity">
    <reaction evidence="7">
        <text>deamido-NAD(+) + NH4(+) + ATP = AMP + diphosphate + NAD(+) + H(+)</text>
        <dbReference type="Rhea" id="RHEA:21188"/>
        <dbReference type="ChEBI" id="CHEBI:15378"/>
        <dbReference type="ChEBI" id="CHEBI:28938"/>
        <dbReference type="ChEBI" id="CHEBI:30616"/>
        <dbReference type="ChEBI" id="CHEBI:33019"/>
        <dbReference type="ChEBI" id="CHEBI:57540"/>
        <dbReference type="ChEBI" id="CHEBI:58437"/>
        <dbReference type="ChEBI" id="CHEBI:456215"/>
        <dbReference type="EC" id="6.3.1.5"/>
    </reaction>
</comment>
<dbReference type="CDD" id="cd00553">
    <property type="entry name" value="NAD_synthase"/>
    <property type="match status" value="1"/>
</dbReference>
<accession>A0A2M7LKC1</accession>
<dbReference type="Proteomes" id="UP000228500">
    <property type="component" value="Unassembled WGS sequence"/>
</dbReference>
<keyword evidence="2 6" id="KW-0436">Ligase</keyword>
<gene>
    <name evidence="9" type="primary">nadE</name>
    <name evidence="9" type="ORF">COZ40_02905</name>
</gene>
<reference evidence="10" key="1">
    <citation type="submission" date="2017-09" db="EMBL/GenBank/DDBJ databases">
        <title>Depth-based differentiation of microbial function through sediment-hosted aquifers and enrichment of novel symbionts in the deep terrestrial subsurface.</title>
        <authorList>
            <person name="Probst A.J."/>
            <person name="Ladd B."/>
            <person name="Jarett J.K."/>
            <person name="Geller-Mcgrath D.E."/>
            <person name="Sieber C.M.K."/>
            <person name="Emerson J.B."/>
            <person name="Anantharaman K."/>
            <person name="Thomas B.C."/>
            <person name="Malmstrom R."/>
            <person name="Stieglmeier M."/>
            <person name="Klingl A."/>
            <person name="Woyke T."/>
            <person name="Ryan C.M."/>
            <person name="Banfield J.F."/>
        </authorList>
    </citation>
    <scope>NUCLEOTIDE SEQUENCE [LARGE SCALE GENOMIC DNA]</scope>
</reference>
<dbReference type="InterPro" id="IPR022310">
    <property type="entry name" value="NAD/GMP_synthase"/>
</dbReference>
<evidence type="ECO:0000313" key="10">
    <source>
        <dbReference type="Proteomes" id="UP000228500"/>
    </source>
</evidence>
<dbReference type="AlphaFoldDB" id="A0A2M7LKC1"/>
<name>A0A2M7LKC1_9BACT</name>
<dbReference type="GO" id="GO:0003952">
    <property type="term" value="F:NAD+ synthase (glutamine-hydrolyzing) activity"/>
    <property type="evidence" value="ECO:0007669"/>
    <property type="project" value="InterPro"/>
</dbReference>
<evidence type="ECO:0000259" key="8">
    <source>
        <dbReference type="Pfam" id="PF02540"/>
    </source>
</evidence>
<proteinExistence type="inferred from homology"/>